<dbReference type="Proteomes" id="UP000029833">
    <property type="component" value="Unassembled WGS sequence"/>
</dbReference>
<gene>
    <name evidence="1" type="ORF">Q760_04065</name>
</gene>
<evidence type="ECO:0000313" key="1">
    <source>
        <dbReference type="EMBL" id="KGM03417.1"/>
    </source>
</evidence>
<dbReference type="EMBL" id="AXNT01000014">
    <property type="protein sequence ID" value="KGM03417.1"/>
    <property type="molecule type" value="Genomic_DNA"/>
</dbReference>
<proteinExistence type="predicted"/>
<protein>
    <submittedName>
        <fullName evidence="1">Uncharacterized protein</fullName>
    </submittedName>
</protein>
<comment type="caution">
    <text evidence="1">The sequence shown here is derived from an EMBL/GenBank/DDBJ whole genome shotgun (WGS) entry which is preliminary data.</text>
</comment>
<name>A0A0A0BBE5_9CELL</name>
<organism evidence="1 2">
    <name type="scientific">Cellulomonas cellasea DSM 20118</name>
    <dbReference type="NCBI Taxonomy" id="1408250"/>
    <lineage>
        <taxon>Bacteria</taxon>
        <taxon>Bacillati</taxon>
        <taxon>Actinomycetota</taxon>
        <taxon>Actinomycetes</taxon>
        <taxon>Micrococcales</taxon>
        <taxon>Cellulomonadaceae</taxon>
        <taxon>Cellulomonas</taxon>
    </lineage>
</organism>
<dbReference type="RefSeq" id="WP_281282423.1">
    <property type="nucleotide sequence ID" value="NZ_AXNT01000014.1"/>
</dbReference>
<accession>A0A0A0BBE5</accession>
<keyword evidence="2" id="KW-1185">Reference proteome</keyword>
<dbReference type="STRING" id="1408250.Q760_04065"/>
<reference evidence="1 2" key="1">
    <citation type="submission" date="2013-10" db="EMBL/GenBank/DDBJ databases">
        <authorList>
            <person name="Wang G."/>
            <person name="Zhuang W."/>
        </authorList>
    </citation>
    <scope>NUCLEOTIDE SEQUENCE [LARGE SCALE GENOMIC DNA]</scope>
    <source>
        <strain evidence="1 2">DSM 20118</strain>
    </source>
</reference>
<dbReference type="AlphaFoldDB" id="A0A0A0BBE5"/>
<evidence type="ECO:0000313" key="2">
    <source>
        <dbReference type="Proteomes" id="UP000029833"/>
    </source>
</evidence>
<sequence>MTTTTAAATRRPRGRCAWPLRVAAYDREQLVGGYTFVVTSR</sequence>